<keyword evidence="3 6" id="KW-0812">Transmembrane</keyword>
<accession>A0ABT5MK69</accession>
<name>A0ABT5MK69_9BURK</name>
<feature type="transmembrane region" description="Helical" evidence="6">
    <location>
        <begin position="106"/>
        <end position="129"/>
    </location>
</feature>
<dbReference type="PANTHER" id="PTHR38459:SF1">
    <property type="entry name" value="PROPHAGE BACTOPRENOL-LINKED GLUCOSE TRANSLOCASE HOMOLOG"/>
    <property type="match status" value="1"/>
</dbReference>
<evidence type="ECO:0000256" key="6">
    <source>
        <dbReference type="SAM" id="Phobius"/>
    </source>
</evidence>
<dbReference type="Pfam" id="PF04138">
    <property type="entry name" value="GtrA_DPMS_TM"/>
    <property type="match status" value="1"/>
</dbReference>
<evidence type="ECO:0000256" key="2">
    <source>
        <dbReference type="ARBA" id="ARBA00009399"/>
    </source>
</evidence>
<sequence length="140" mass="15394">MSRQVSRQFLFFCVAGVIGLVVDTAVLYALAPWLGWYVARVVSFLSAATATWYLNRRFAFAQAADASAEPLWRQYTKYLLSMTVGGLVNYAVYVATLHWLHFDGAALLGVALGSVGGLGFNFVSARYLVFKAQQRSEVAP</sequence>
<evidence type="ECO:0000256" key="1">
    <source>
        <dbReference type="ARBA" id="ARBA00004141"/>
    </source>
</evidence>
<keyword evidence="4 6" id="KW-1133">Transmembrane helix</keyword>
<evidence type="ECO:0000256" key="3">
    <source>
        <dbReference type="ARBA" id="ARBA00022692"/>
    </source>
</evidence>
<feature type="transmembrane region" description="Helical" evidence="6">
    <location>
        <begin position="9"/>
        <end position="31"/>
    </location>
</feature>
<evidence type="ECO:0000256" key="4">
    <source>
        <dbReference type="ARBA" id="ARBA00022989"/>
    </source>
</evidence>
<comment type="caution">
    <text evidence="8">The sequence shown here is derived from an EMBL/GenBank/DDBJ whole genome shotgun (WGS) entry which is preliminary data.</text>
</comment>
<feature type="transmembrane region" description="Helical" evidence="6">
    <location>
        <begin position="37"/>
        <end position="54"/>
    </location>
</feature>
<evidence type="ECO:0000313" key="8">
    <source>
        <dbReference type="EMBL" id="MDD0816980.1"/>
    </source>
</evidence>
<dbReference type="Proteomes" id="UP001528672">
    <property type="component" value="Unassembled WGS sequence"/>
</dbReference>
<gene>
    <name evidence="8" type="ORF">PSQ39_20275</name>
</gene>
<organism evidence="8 9">
    <name type="scientific">Curvibacter microcysteis</name>
    <dbReference type="NCBI Taxonomy" id="3026419"/>
    <lineage>
        <taxon>Bacteria</taxon>
        <taxon>Pseudomonadati</taxon>
        <taxon>Pseudomonadota</taxon>
        <taxon>Betaproteobacteria</taxon>
        <taxon>Burkholderiales</taxon>
        <taxon>Comamonadaceae</taxon>
        <taxon>Curvibacter</taxon>
    </lineage>
</organism>
<feature type="transmembrane region" description="Helical" evidence="6">
    <location>
        <begin position="75"/>
        <end position="100"/>
    </location>
</feature>
<dbReference type="InterPro" id="IPR007267">
    <property type="entry name" value="GtrA_DPMS_TM"/>
</dbReference>
<dbReference type="RefSeq" id="WP_273929273.1">
    <property type="nucleotide sequence ID" value="NZ_JAQSIN010000003.1"/>
</dbReference>
<evidence type="ECO:0000259" key="7">
    <source>
        <dbReference type="Pfam" id="PF04138"/>
    </source>
</evidence>
<evidence type="ECO:0000313" key="9">
    <source>
        <dbReference type="Proteomes" id="UP001528672"/>
    </source>
</evidence>
<comment type="subcellular location">
    <subcellularLocation>
        <location evidence="1">Membrane</location>
        <topology evidence="1">Multi-pass membrane protein</topology>
    </subcellularLocation>
</comment>
<dbReference type="PANTHER" id="PTHR38459">
    <property type="entry name" value="PROPHAGE BACTOPRENOL-LINKED GLUCOSE TRANSLOCASE HOMOLOG"/>
    <property type="match status" value="1"/>
</dbReference>
<proteinExistence type="inferred from homology"/>
<reference evidence="8 9" key="1">
    <citation type="submission" date="2023-02" db="EMBL/GenBank/DDBJ databases">
        <title>Bacterial whole genome sequence for Curvibacter sp. HBC28.</title>
        <authorList>
            <person name="Le V."/>
            <person name="Ko S.-R."/>
            <person name="Ahn C.-Y."/>
            <person name="Oh H.-M."/>
        </authorList>
    </citation>
    <scope>NUCLEOTIDE SEQUENCE [LARGE SCALE GENOMIC DNA]</scope>
    <source>
        <strain evidence="8 9">HBC28</strain>
    </source>
</reference>
<feature type="domain" description="GtrA/DPMS transmembrane" evidence="7">
    <location>
        <begin position="12"/>
        <end position="130"/>
    </location>
</feature>
<keyword evidence="9" id="KW-1185">Reference proteome</keyword>
<dbReference type="EMBL" id="JAQSIO010000012">
    <property type="protein sequence ID" value="MDD0816980.1"/>
    <property type="molecule type" value="Genomic_DNA"/>
</dbReference>
<comment type="similarity">
    <text evidence="2">Belongs to the GtrA family.</text>
</comment>
<keyword evidence="5 6" id="KW-0472">Membrane</keyword>
<dbReference type="InterPro" id="IPR051401">
    <property type="entry name" value="GtrA_CellWall_Glycosyl"/>
</dbReference>
<evidence type="ECO:0000256" key="5">
    <source>
        <dbReference type="ARBA" id="ARBA00023136"/>
    </source>
</evidence>
<protein>
    <submittedName>
        <fullName evidence="8">GtrA family protein</fullName>
    </submittedName>
</protein>